<dbReference type="SUPFAM" id="SSF49842">
    <property type="entry name" value="TNF-like"/>
    <property type="match status" value="1"/>
</dbReference>
<dbReference type="EMBL" id="CACVKT020004153">
    <property type="protein sequence ID" value="CAC5388308.1"/>
    <property type="molecule type" value="Genomic_DNA"/>
</dbReference>
<dbReference type="AlphaFoldDB" id="A0A6J8BW88"/>
<dbReference type="InterPro" id="IPR050822">
    <property type="entry name" value="Cerebellin_Synaptic_Org"/>
</dbReference>
<dbReference type="PANTHER" id="PTHR22923">
    <property type="entry name" value="CEREBELLIN-RELATED"/>
    <property type="match status" value="1"/>
</dbReference>
<evidence type="ECO:0000259" key="4">
    <source>
        <dbReference type="PROSITE" id="PS50871"/>
    </source>
</evidence>
<dbReference type="SMART" id="SM00110">
    <property type="entry name" value="C1Q"/>
    <property type="match status" value="1"/>
</dbReference>
<organism evidence="5 6">
    <name type="scientific">Mytilus coruscus</name>
    <name type="common">Sea mussel</name>
    <dbReference type="NCBI Taxonomy" id="42192"/>
    <lineage>
        <taxon>Eukaryota</taxon>
        <taxon>Metazoa</taxon>
        <taxon>Spiralia</taxon>
        <taxon>Lophotrochozoa</taxon>
        <taxon>Mollusca</taxon>
        <taxon>Bivalvia</taxon>
        <taxon>Autobranchia</taxon>
        <taxon>Pteriomorphia</taxon>
        <taxon>Mytilida</taxon>
        <taxon>Mytiloidea</taxon>
        <taxon>Mytilidae</taxon>
        <taxon>Mytilinae</taxon>
        <taxon>Mytilus</taxon>
    </lineage>
</organism>
<feature type="domain" description="C1q" evidence="4">
    <location>
        <begin position="196"/>
        <end position="338"/>
    </location>
</feature>
<reference evidence="5 6" key="1">
    <citation type="submission" date="2020-06" db="EMBL/GenBank/DDBJ databases">
        <authorList>
            <person name="Li R."/>
            <person name="Bekaert M."/>
        </authorList>
    </citation>
    <scope>NUCLEOTIDE SEQUENCE [LARGE SCALE GENOMIC DNA]</scope>
    <source>
        <strain evidence="6">wild</strain>
    </source>
</reference>
<sequence>MMRSHDTDDGPLKLRTVKSTFKSEDLKSRLSDPDSTIPLEQVRQLDEILTTKFHSKFKEMKDEHHLHSKKIKEVEETLLQQKKEIYRLKHVEITLLKEQKKTAKLIETVERLTFMCNIYQRDRSTNHNHSNIFRTKMLQQFESDAIFGHSNLRNQSKEGQKLSNVEAEENIMIVNNHKREENGDTEKLILGAAASSTESTVAFYAFLTHNEKNIGPHHSLIFDHVETNMGSNYNRYTGAFIVPTTGVYLLTYTVFMETQSYGSFEIAVNNVARGTVFVDNNTDAQNAYTGSTCVAILVLNQGDVCIVRTHSNYPNVRGSVRSDYLMRTSFSGAKIGST</sequence>
<accession>A0A6J8BW88</accession>
<comment type="subcellular location">
    <subcellularLocation>
        <location evidence="1">Secreted</location>
    </subcellularLocation>
</comment>
<evidence type="ECO:0000256" key="3">
    <source>
        <dbReference type="ARBA" id="ARBA00022729"/>
    </source>
</evidence>
<keyword evidence="6" id="KW-1185">Reference proteome</keyword>
<dbReference type="InterPro" id="IPR001073">
    <property type="entry name" value="C1q_dom"/>
</dbReference>
<dbReference type="PANTHER" id="PTHR22923:SF116">
    <property type="entry name" value="C1Q DOMAIN-CONTAINING PROTEIN"/>
    <property type="match status" value="1"/>
</dbReference>
<dbReference type="GO" id="GO:0005576">
    <property type="term" value="C:extracellular region"/>
    <property type="evidence" value="ECO:0007669"/>
    <property type="project" value="UniProtKB-SubCell"/>
</dbReference>
<dbReference type="OrthoDB" id="10389387at2759"/>
<evidence type="ECO:0000313" key="6">
    <source>
        <dbReference type="Proteomes" id="UP000507470"/>
    </source>
</evidence>
<dbReference type="InterPro" id="IPR008983">
    <property type="entry name" value="Tumour_necrosis_fac-like_dom"/>
</dbReference>
<dbReference type="Gene3D" id="2.60.120.40">
    <property type="match status" value="1"/>
</dbReference>
<keyword evidence="2" id="KW-0964">Secreted</keyword>
<dbReference type="Pfam" id="PF00386">
    <property type="entry name" value="C1q"/>
    <property type="match status" value="1"/>
</dbReference>
<evidence type="ECO:0000256" key="2">
    <source>
        <dbReference type="ARBA" id="ARBA00022525"/>
    </source>
</evidence>
<evidence type="ECO:0000256" key="1">
    <source>
        <dbReference type="ARBA" id="ARBA00004613"/>
    </source>
</evidence>
<evidence type="ECO:0000313" key="5">
    <source>
        <dbReference type="EMBL" id="CAC5388308.1"/>
    </source>
</evidence>
<dbReference type="Proteomes" id="UP000507470">
    <property type="component" value="Unassembled WGS sequence"/>
</dbReference>
<proteinExistence type="predicted"/>
<dbReference type="PROSITE" id="PS50871">
    <property type="entry name" value="C1Q"/>
    <property type="match status" value="1"/>
</dbReference>
<keyword evidence="3" id="KW-0732">Signal</keyword>
<gene>
    <name evidence="5" type="ORF">MCOR_23585</name>
</gene>
<name>A0A6J8BW88_MYTCO</name>
<protein>
    <recommendedName>
        <fullName evidence="4">C1q domain-containing protein</fullName>
    </recommendedName>
</protein>